<dbReference type="PANTHER" id="PTHR30269">
    <property type="entry name" value="TRANSMEMBRANE PROTEIN YFCA"/>
    <property type="match status" value="1"/>
</dbReference>
<dbReference type="OrthoDB" id="3872971at2"/>
<dbReference type="Pfam" id="PF01925">
    <property type="entry name" value="TauE"/>
    <property type="match status" value="1"/>
</dbReference>
<evidence type="ECO:0000256" key="9">
    <source>
        <dbReference type="SAM" id="MobiDB-lite"/>
    </source>
</evidence>
<dbReference type="GO" id="GO:0005886">
    <property type="term" value="C:plasma membrane"/>
    <property type="evidence" value="ECO:0007669"/>
    <property type="project" value="UniProtKB-SubCell"/>
</dbReference>
<dbReference type="InterPro" id="IPR052017">
    <property type="entry name" value="TSUP"/>
</dbReference>
<evidence type="ECO:0000256" key="3">
    <source>
        <dbReference type="ARBA" id="ARBA00022448"/>
    </source>
</evidence>
<feature type="transmembrane region" description="Helical" evidence="8">
    <location>
        <begin position="96"/>
        <end position="114"/>
    </location>
</feature>
<gene>
    <name evidence="10" type="ORF">GA0070614_6009</name>
</gene>
<evidence type="ECO:0000313" key="11">
    <source>
        <dbReference type="Proteomes" id="UP000198215"/>
    </source>
</evidence>
<protein>
    <recommendedName>
        <fullName evidence="8">Probable membrane transporter protein</fullName>
    </recommendedName>
</protein>
<keyword evidence="11" id="KW-1185">Reference proteome</keyword>
<feature type="region of interest" description="Disordered" evidence="9">
    <location>
        <begin position="119"/>
        <end position="139"/>
    </location>
</feature>
<keyword evidence="5 8" id="KW-0812">Transmembrane</keyword>
<accession>A0A1C5K3E5</accession>
<feature type="transmembrane region" description="Helical" evidence="8">
    <location>
        <begin position="205"/>
        <end position="228"/>
    </location>
</feature>
<dbReference type="InterPro" id="IPR002781">
    <property type="entry name" value="TM_pro_TauE-like"/>
</dbReference>
<evidence type="ECO:0000256" key="4">
    <source>
        <dbReference type="ARBA" id="ARBA00022475"/>
    </source>
</evidence>
<feature type="transmembrane region" description="Helical" evidence="8">
    <location>
        <begin position="43"/>
        <end position="61"/>
    </location>
</feature>
<evidence type="ECO:0000313" key="10">
    <source>
        <dbReference type="EMBL" id="SCG76796.1"/>
    </source>
</evidence>
<keyword evidence="4 8" id="KW-1003">Cell membrane</keyword>
<feature type="transmembrane region" description="Helical" evidence="8">
    <location>
        <begin position="73"/>
        <end position="90"/>
    </location>
</feature>
<keyword evidence="6 8" id="KW-1133">Transmembrane helix</keyword>
<dbReference type="EMBL" id="LT607753">
    <property type="protein sequence ID" value="SCG76796.1"/>
    <property type="molecule type" value="Genomic_DNA"/>
</dbReference>
<dbReference type="AlphaFoldDB" id="A0A1C5K3E5"/>
<feature type="transmembrane region" description="Helical" evidence="8">
    <location>
        <begin position="240"/>
        <end position="258"/>
    </location>
</feature>
<dbReference type="PANTHER" id="PTHR30269:SF37">
    <property type="entry name" value="MEMBRANE TRANSPORTER PROTEIN"/>
    <property type="match status" value="1"/>
</dbReference>
<dbReference type="Proteomes" id="UP000198215">
    <property type="component" value="Chromosome I"/>
</dbReference>
<feature type="compositionally biased region" description="Basic and acidic residues" evidence="9">
    <location>
        <begin position="121"/>
        <end position="138"/>
    </location>
</feature>
<feature type="transmembrane region" description="Helical" evidence="8">
    <location>
        <begin position="181"/>
        <end position="199"/>
    </location>
</feature>
<keyword evidence="7 8" id="KW-0472">Membrane</keyword>
<keyword evidence="3" id="KW-0813">Transport</keyword>
<name>A0A1C5K3E5_9ACTN</name>
<evidence type="ECO:0000256" key="7">
    <source>
        <dbReference type="ARBA" id="ARBA00023136"/>
    </source>
</evidence>
<evidence type="ECO:0000256" key="8">
    <source>
        <dbReference type="RuleBase" id="RU363041"/>
    </source>
</evidence>
<evidence type="ECO:0000256" key="1">
    <source>
        <dbReference type="ARBA" id="ARBA00004651"/>
    </source>
</evidence>
<proteinExistence type="inferred from homology"/>
<comment type="subcellular location">
    <subcellularLocation>
        <location evidence="1 8">Cell membrane</location>
        <topology evidence="1 8">Multi-pass membrane protein</topology>
    </subcellularLocation>
</comment>
<reference evidence="11" key="1">
    <citation type="submission" date="2016-06" db="EMBL/GenBank/DDBJ databases">
        <authorList>
            <person name="Varghese N."/>
            <person name="Submissions Spin"/>
        </authorList>
    </citation>
    <scope>NUCLEOTIDE SEQUENCE [LARGE SCALE GENOMIC DNA]</scope>
    <source>
        <strain evidence="11">DSM 45161</strain>
    </source>
</reference>
<evidence type="ECO:0000256" key="2">
    <source>
        <dbReference type="ARBA" id="ARBA00009142"/>
    </source>
</evidence>
<organism evidence="10 11">
    <name type="scientific">Micromonospora coxensis</name>
    <dbReference type="NCBI Taxonomy" id="356852"/>
    <lineage>
        <taxon>Bacteria</taxon>
        <taxon>Bacillati</taxon>
        <taxon>Actinomycetota</taxon>
        <taxon>Actinomycetes</taxon>
        <taxon>Micromonosporales</taxon>
        <taxon>Micromonosporaceae</taxon>
        <taxon>Micromonospora</taxon>
    </lineage>
</organism>
<comment type="similarity">
    <text evidence="2 8">Belongs to the 4-toluene sulfonate uptake permease (TSUP) (TC 2.A.102) family.</text>
</comment>
<sequence length="260" mass="25734">MTVLQLTALAVAIFVGAGTQRVTGLGFALVASPFVVLLTDPFNGVLLVNLCGALTALAVLVQVWRDVDVRRAGLLLGPALVAVLPGAWVARNLPAPVLAVVVGGLVLAALAAVLTRGRAGRRADGPPEPRAAGDREGASADGVRASLLAGAGSGFMSVTAGVGGPAITVYAVSTGWSQRSFAATAQLVFAALGVASLLAKGSLPALPAAGWALVGTGLAVGVLIGNRLSDRVPAHRARRAVVALALTGAAITVAKGVAQL</sequence>
<evidence type="ECO:0000256" key="5">
    <source>
        <dbReference type="ARBA" id="ARBA00022692"/>
    </source>
</evidence>
<evidence type="ECO:0000256" key="6">
    <source>
        <dbReference type="ARBA" id="ARBA00022989"/>
    </source>
</evidence>